<dbReference type="EMBL" id="QYCN01000018">
    <property type="protein sequence ID" value="RIY09097.1"/>
    <property type="molecule type" value="Genomic_DNA"/>
</dbReference>
<keyword evidence="2" id="KW-1185">Reference proteome</keyword>
<dbReference type="AlphaFoldDB" id="A0A418QV63"/>
<organism evidence="1 2">
    <name type="scientific">Hymenobacter rubripertinctus</name>
    <dbReference type="NCBI Taxonomy" id="2029981"/>
    <lineage>
        <taxon>Bacteria</taxon>
        <taxon>Pseudomonadati</taxon>
        <taxon>Bacteroidota</taxon>
        <taxon>Cytophagia</taxon>
        <taxon>Cytophagales</taxon>
        <taxon>Hymenobacteraceae</taxon>
        <taxon>Hymenobacter</taxon>
    </lineage>
</organism>
<reference evidence="1 2" key="1">
    <citation type="submission" date="2019-01" db="EMBL/GenBank/DDBJ databases">
        <title>Hymenobacter humicola sp. nov., isolated from soils in Antarctica.</title>
        <authorList>
            <person name="Sedlacek I."/>
            <person name="Holochova P."/>
            <person name="Kralova S."/>
            <person name="Pantucek R."/>
            <person name="Stankova E."/>
            <person name="Vrbovska V."/>
            <person name="Kristofova L."/>
            <person name="Svec P."/>
            <person name="Busse H.-J."/>
        </authorList>
    </citation>
    <scope>NUCLEOTIDE SEQUENCE [LARGE SCALE GENOMIC DNA]</scope>
    <source>
        <strain evidence="1 2">CCM 8852</strain>
    </source>
</reference>
<comment type="caution">
    <text evidence="1">The sequence shown here is derived from an EMBL/GenBank/DDBJ whole genome shotgun (WGS) entry which is preliminary data.</text>
</comment>
<evidence type="ECO:0000313" key="1">
    <source>
        <dbReference type="EMBL" id="RIY09097.1"/>
    </source>
</evidence>
<sequence length="69" mass="7506">MMLTVHSWLEAVGLTAGFARALAQGGISYNVVAACYHDPIFVAATGADEFLRLLRELAAAQQGRFFFRS</sequence>
<dbReference type="RefSeq" id="WP_119656244.1">
    <property type="nucleotide sequence ID" value="NZ_JBHUOI010000044.1"/>
</dbReference>
<dbReference type="Proteomes" id="UP000284250">
    <property type="component" value="Unassembled WGS sequence"/>
</dbReference>
<dbReference type="Gene3D" id="3.30.2130.10">
    <property type="entry name" value="VC0802-like"/>
    <property type="match status" value="1"/>
</dbReference>
<proteinExistence type="predicted"/>
<dbReference type="PANTHER" id="PTHR39199:SF1">
    <property type="entry name" value="BLR5128 PROTEIN"/>
    <property type="match status" value="1"/>
</dbReference>
<dbReference type="InterPro" id="IPR045865">
    <property type="entry name" value="ACT-like_dom_sf"/>
</dbReference>
<accession>A0A418QV63</accession>
<name>A0A418QV63_9BACT</name>
<dbReference type="PANTHER" id="PTHR39199">
    <property type="entry name" value="BLR5128 PROTEIN"/>
    <property type="match status" value="1"/>
</dbReference>
<evidence type="ECO:0000313" key="2">
    <source>
        <dbReference type="Proteomes" id="UP000284250"/>
    </source>
</evidence>
<protein>
    <submittedName>
        <fullName evidence="1">Uncharacterized protein</fullName>
    </submittedName>
</protein>
<gene>
    <name evidence="1" type="ORF">D0T11_13060</name>
</gene>
<dbReference type="OrthoDB" id="517867at2"/>
<dbReference type="SUPFAM" id="SSF55021">
    <property type="entry name" value="ACT-like"/>
    <property type="match status" value="1"/>
</dbReference>